<dbReference type="InterPro" id="IPR005171">
    <property type="entry name" value="Cyt_c_oxidase_su4_prok"/>
</dbReference>
<sequence length="87" mass="9371">MVRDRLNVAWLQLLALAIATLAAASLLPSRWLIDAVVLSLAMAKGRVIVLEFLGLRHAPALWRGLLTTWLAGLTMLAGLAVALRAMV</sequence>
<proteinExistence type="predicted"/>
<evidence type="ECO:0000256" key="3">
    <source>
        <dbReference type="ARBA" id="ARBA00022692"/>
    </source>
</evidence>
<dbReference type="RefSeq" id="WP_172235561.1">
    <property type="nucleotide sequence ID" value="NZ_JABFDP010000002.1"/>
</dbReference>
<name>A0ABS5G3A4_9BRAD</name>
<keyword evidence="3 6" id="KW-0812">Transmembrane</keyword>
<evidence type="ECO:0000313" key="8">
    <source>
        <dbReference type="Proteomes" id="UP001314635"/>
    </source>
</evidence>
<keyword evidence="2" id="KW-1003">Cell membrane</keyword>
<keyword evidence="4 6" id="KW-1133">Transmembrane helix</keyword>
<comment type="subcellular location">
    <subcellularLocation>
        <location evidence="1">Cell membrane</location>
        <topology evidence="1">Multi-pass membrane protein</topology>
    </subcellularLocation>
</comment>
<dbReference type="EMBL" id="JAFCLK010000006">
    <property type="protein sequence ID" value="MBR1135564.1"/>
    <property type="molecule type" value="Genomic_DNA"/>
</dbReference>
<dbReference type="Proteomes" id="UP001314635">
    <property type="component" value="Unassembled WGS sequence"/>
</dbReference>
<comment type="caution">
    <text evidence="7">The sequence shown here is derived from an EMBL/GenBank/DDBJ whole genome shotgun (WGS) entry which is preliminary data.</text>
</comment>
<evidence type="ECO:0000256" key="4">
    <source>
        <dbReference type="ARBA" id="ARBA00022989"/>
    </source>
</evidence>
<evidence type="ECO:0000313" key="7">
    <source>
        <dbReference type="EMBL" id="MBR1135564.1"/>
    </source>
</evidence>
<gene>
    <name evidence="7" type="ORF">JQ619_07295</name>
</gene>
<dbReference type="Pfam" id="PF03626">
    <property type="entry name" value="COX4_pro"/>
    <property type="match status" value="1"/>
</dbReference>
<evidence type="ECO:0000256" key="2">
    <source>
        <dbReference type="ARBA" id="ARBA00022475"/>
    </source>
</evidence>
<evidence type="ECO:0000256" key="5">
    <source>
        <dbReference type="ARBA" id="ARBA00023136"/>
    </source>
</evidence>
<evidence type="ECO:0000256" key="6">
    <source>
        <dbReference type="SAM" id="Phobius"/>
    </source>
</evidence>
<feature type="transmembrane region" description="Helical" evidence="6">
    <location>
        <begin position="60"/>
        <end position="83"/>
    </location>
</feature>
<accession>A0ABS5G3A4</accession>
<keyword evidence="5 6" id="KW-0472">Membrane</keyword>
<keyword evidence="8" id="KW-1185">Reference proteome</keyword>
<evidence type="ECO:0000256" key="1">
    <source>
        <dbReference type="ARBA" id="ARBA00004651"/>
    </source>
</evidence>
<reference evidence="8" key="1">
    <citation type="journal article" date="2021" name="ISME J.">
        <title>Evolutionary origin and ecological implication of a unique nif island in free-living Bradyrhizobium lineages.</title>
        <authorList>
            <person name="Tao J."/>
        </authorList>
    </citation>
    <scope>NUCLEOTIDE SEQUENCE [LARGE SCALE GENOMIC DNA]</scope>
    <source>
        <strain evidence="8">SZCCT0094</strain>
    </source>
</reference>
<protein>
    <submittedName>
        <fullName evidence="7">Cytochrome C oxidase subunit IV family protein</fullName>
    </submittedName>
</protein>
<organism evidence="7 8">
    <name type="scientific">Bradyrhizobium denitrificans</name>
    <dbReference type="NCBI Taxonomy" id="2734912"/>
    <lineage>
        <taxon>Bacteria</taxon>
        <taxon>Pseudomonadati</taxon>
        <taxon>Pseudomonadota</taxon>
        <taxon>Alphaproteobacteria</taxon>
        <taxon>Hyphomicrobiales</taxon>
        <taxon>Nitrobacteraceae</taxon>
        <taxon>Bradyrhizobium</taxon>
    </lineage>
</organism>